<evidence type="ECO:0000259" key="2">
    <source>
        <dbReference type="Pfam" id="PF00225"/>
    </source>
</evidence>
<evidence type="ECO:0000313" key="3">
    <source>
        <dbReference type="EMBL" id="CAH8390054.1"/>
    </source>
</evidence>
<dbReference type="Pfam" id="PF00225">
    <property type="entry name" value="Kinesin"/>
    <property type="match status" value="1"/>
</dbReference>
<sequence length="170" mass="19725">MKVPWYPDGDTMARHEYNSLTAYTYTFDKVFGPQANTMDVYDVAARPVVKAAMEGVNECNFCFYGTIVHCNWRRIFLIYCPGVVYQSHDIETDIILKRVVRVTNLEDASEHIGAKRPSQLQREVIYHGAKRPSQPQSHGNTFKSWSTSLHMKQERLTLQQPPWLSSFFFQ</sequence>
<dbReference type="InterPro" id="IPR001752">
    <property type="entry name" value="Kinesin_motor_dom"/>
</dbReference>
<dbReference type="InterPro" id="IPR036961">
    <property type="entry name" value="Kinesin_motor_dom_sf"/>
</dbReference>
<reference evidence="3 4" key="1">
    <citation type="submission" date="2022-03" db="EMBL/GenBank/DDBJ databases">
        <authorList>
            <person name="Macdonald S."/>
            <person name="Ahmed S."/>
            <person name="Newling K."/>
        </authorList>
    </citation>
    <scope>NUCLEOTIDE SEQUENCE [LARGE SCALE GENOMIC DNA]</scope>
</reference>
<name>A0ABC8M2Z9_ERUVS</name>
<dbReference type="InterPro" id="IPR027640">
    <property type="entry name" value="Kinesin-like_fam"/>
</dbReference>
<evidence type="ECO:0000313" key="4">
    <source>
        <dbReference type="Proteomes" id="UP001642260"/>
    </source>
</evidence>
<proteinExistence type="predicted"/>
<organism evidence="3 4">
    <name type="scientific">Eruca vesicaria subsp. sativa</name>
    <name type="common">Garden rocket</name>
    <name type="synonym">Eruca sativa</name>
    <dbReference type="NCBI Taxonomy" id="29727"/>
    <lineage>
        <taxon>Eukaryota</taxon>
        <taxon>Viridiplantae</taxon>
        <taxon>Streptophyta</taxon>
        <taxon>Embryophyta</taxon>
        <taxon>Tracheophyta</taxon>
        <taxon>Spermatophyta</taxon>
        <taxon>Magnoliopsida</taxon>
        <taxon>eudicotyledons</taxon>
        <taxon>Gunneridae</taxon>
        <taxon>Pentapetalae</taxon>
        <taxon>rosids</taxon>
        <taxon>malvids</taxon>
        <taxon>Brassicales</taxon>
        <taxon>Brassicaceae</taxon>
        <taxon>Brassiceae</taxon>
        <taxon>Eruca</taxon>
    </lineage>
</organism>
<protein>
    <recommendedName>
        <fullName evidence="2">Kinesin motor domain-containing protein</fullName>
    </recommendedName>
</protein>
<dbReference type="PANTHER" id="PTHR47968">
    <property type="entry name" value="CENTROMERE PROTEIN E"/>
    <property type="match status" value="1"/>
</dbReference>
<dbReference type="PANTHER" id="PTHR47968:SF35">
    <property type="entry name" value="KINESIN-LIKE PROTEIN KIN-7D, MITOCHONDRIAL ISOFORM X1"/>
    <property type="match status" value="1"/>
</dbReference>
<accession>A0ABC8M2Z9</accession>
<evidence type="ECO:0000256" key="1">
    <source>
        <dbReference type="ARBA" id="ARBA00023175"/>
    </source>
</evidence>
<dbReference type="Proteomes" id="UP001642260">
    <property type="component" value="Unassembled WGS sequence"/>
</dbReference>
<gene>
    <name evidence="3" type="ORF">ERUC_LOCUS42537</name>
</gene>
<dbReference type="EMBL" id="CAKOAT010875153">
    <property type="protein sequence ID" value="CAH8390054.1"/>
    <property type="molecule type" value="Genomic_DNA"/>
</dbReference>
<dbReference type="SUPFAM" id="SSF52540">
    <property type="entry name" value="P-loop containing nucleoside triphosphate hydrolases"/>
    <property type="match status" value="1"/>
</dbReference>
<dbReference type="InterPro" id="IPR027417">
    <property type="entry name" value="P-loop_NTPase"/>
</dbReference>
<dbReference type="AlphaFoldDB" id="A0ABC8M2Z9"/>
<keyword evidence="4" id="KW-1185">Reference proteome</keyword>
<comment type="caution">
    <text evidence="3">The sequence shown here is derived from an EMBL/GenBank/DDBJ whole genome shotgun (WGS) entry which is preliminary data.</text>
</comment>
<feature type="domain" description="Kinesin motor" evidence="2">
    <location>
        <begin position="14"/>
        <end position="63"/>
    </location>
</feature>
<dbReference type="Gene3D" id="3.40.850.10">
    <property type="entry name" value="Kinesin motor domain"/>
    <property type="match status" value="1"/>
</dbReference>
<keyword evidence="1" id="KW-0505">Motor protein</keyword>